<feature type="transmembrane region" description="Helical" evidence="1">
    <location>
        <begin position="84"/>
        <end position="105"/>
    </location>
</feature>
<evidence type="ECO:0000313" key="3">
    <source>
        <dbReference type="Proteomes" id="UP000824120"/>
    </source>
</evidence>
<sequence>MPNKEVHEVGYSRHIKRWRQSENALERVTALFCCGSYSFLLSFSMFLLLFVMFSSSLYLMHELAAHERQRPFKNKLFASTSTLYPLQITLVKFHWVCCCCLIMRIHNKKASIARFEFSQGPNMDTESVETKKEKGLLTIFLSF</sequence>
<evidence type="ECO:0000256" key="1">
    <source>
        <dbReference type="SAM" id="Phobius"/>
    </source>
</evidence>
<reference evidence="2 3" key="1">
    <citation type="submission" date="2020-09" db="EMBL/GenBank/DDBJ databases">
        <title>De no assembly of potato wild relative species, Solanum commersonii.</title>
        <authorList>
            <person name="Cho K."/>
        </authorList>
    </citation>
    <scope>NUCLEOTIDE SEQUENCE [LARGE SCALE GENOMIC DNA]</scope>
    <source>
        <strain evidence="2">LZ3.2</strain>
        <tissue evidence="2">Leaf</tissue>
    </source>
</reference>
<proteinExistence type="predicted"/>
<comment type="caution">
    <text evidence="2">The sequence shown here is derived from an EMBL/GenBank/DDBJ whole genome shotgun (WGS) entry which is preliminary data.</text>
</comment>
<keyword evidence="1" id="KW-1133">Transmembrane helix</keyword>
<dbReference type="EMBL" id="JACXVP010000010">
    <property type="protein sequence ID" value="KAG5579604.1"/>
    <property type="molecule type" value="Genomic_DNA"/>
</dbReference>
<gene>
    <name evidence="2" type="ORF">H5410_050231</name>
</gene>
<keyword evidence="1" id="KW-0812">Transmembrane</keyword>
<keyword evidence="1" id="KW-0472">Membrane</keyword>
<protein>
    <submittedName>
        <fullName evidence="2">Uncharacterized protein</fullName>
    </submittedName>
</protein>
<dbReference type="AlphaFoldDB" id="A0A9J5WX00"/>
<name>A0A9J5WX00_SOLCO</name>
<accession>A0A9J5WX00</accession>
<dbReference type="Proteomes" id="UP000824120">
    <property type="component" value="Chromosome 10"/>
</dbReference>
<evidence type="ECO:0000313" key="2">
    <source>
        <dbReference type="EMBL" id="KAG5579604.1"/>
    </source>
</evidence>
<organism evidence="2 3">
    <name type="scientific">Solanum commersonii</name>
    <name type="common">Commerson's wild potato</name>
    <name type="synonym">Commerson's nightshade</name>
    <dbReference type="NCBI Taxonomy" id="4109"/>
    <lineage>
        <taxon>Eukaryota</taxon>
        <taxon>Viridiplantae</taxon>
        <taxon>Streptophyta</taxon>
        <taxon>Embryophyta</taxon>
        <taxon>Tracheophyta</taxon>
        <taxon>Spermatophyta</taxon>
        <taxon>Magnoliopsida</taxon>
        <taxon>eudicotyledons</taxon>
        <taxon>Gunneridae</taxon>
        <taxon>Pentapetalae</taxon>
        <taxon>asterids</taxon>
        <taxon>lamiids</taxon>
        <taxon>Solanales</taxon>
        <taxon>Solanaceae</taxon>
        <taxon>Solanoideae</taxon>
        <taxon>Solaneae</taxon>
        <taxon>Solanum</taxon>
    </lineage>
</organism>
<keyword evidence="3" id="KW-1185">Reference proteome</keyword>
<feature type="transmembrane region" description="Helical" evidence="1">
    <location>
        <begin position="28"/>
        <end position="53"/>
    </location>
</feature>